<proteinExistence type="predicted"/>
<accession>V6HVR2</accession>
<name>V6HVR2_9LEPT</name>
<dbReference type="Proteomes" id="UP000018719">
    <property type="component" value="Unassembled WGS sequence"/>
</dbReference>
<evidence type="ECO:0000313" key="1">
    <source>
        <dbReference type="EMBL" id="EQA36959.1"/>
    </source>
</evidence>
<dbReference type="EMBL" id="AHMM02000017">
    <property type="protein sequence ID" value="EQA36959.1"/>
    <property type="molecule type" value="Genomic_DNA"/>
</dbReference>
<reference evidence="1 2" key="1">
    <citation type="submission" date="2013-05" db="EMBL/GenBank/DDBJ databases">
        <authorList>
            <person name="Harkins D.M."/>
            <person name="Durkin A.S."/>
            <person name="Brinkac L.M."/>
            <person name="Haft D.H."/>
            <person name="Selengut J.D."/>
            <person name="Sanka R."/>
            <person name="DePew J."/>
            <person name="Purushe J."/>
            <person name="Hartskeerl R.A."/>
            <person name="Ahmed A."/>
            <person name="van der Linden H."/>
            <person name="Goris M.G.A."/>
            <person name="Vinetz J.M."/>
            <person name="Sutton G.G."/>
            <person name="Nierman W.C."/>
            <person name="Fouts D.E."/>
        </authorList>
    </citation>
    <scope>NUCLEOTIDE SEQUENCE [LARGE SCALE GENOMIC DNA]</scope>
    <source>
        <strain evidence="1 2">10</strain>
    </source>
</reference>
<dbReference type="AlphaFoldDB" id="V6HVR2"/>
<dbReference type="STRING" id="1049790.LEP1GSC047_3239"/>
<dbReference type="RefSeq" id="WP_010414155.1">
    <property type="nucleotide sequence ID" value="NZ_AHMM02000017.1"/>
</dbReference>
<sequence>MKRNATKTPLTMILGISFLLNCNQSSKESNAAALMLAALNGACVDAAVTANEVAETPIAAGINTFQLISLPAAGAARHFRIEGALIQALSGHGTIYLATGYTDGLSGTSSTPTTAAGDGRLVVNIYQGGPMVYAGYSASTAYGTDDGTATPALGGTGNSLFSSFTTTASDICFDISADTTPKLTVWGSGYKGANCKKRCTLTKSNAIINKADWPSGAGIGSTGSTSTYYKTGSSASGVTATKVVTYSITAL</sequence>
<evidence type="ECO:0000313" key="2">
    <source>
        <dbReference type="Proteomes" id="UP000018719"/>
    </source>
</evidence>
<gene>
    <name evidence="1" type="ORF">LEP1GSC047_3239</name>
</gene>
<comment type="caution">
    <text evidence="1">The sequence shown here is derived from an EMBL/GenBank/DDBJ whole genome shotgun (WGS) entry which is preliminary data.</text>
</comment>
<organism evidence="1 2">
    <name type="scientific">Leptospira inadai serovar Lyme str. 10</name>
    <dbReference type="NCBI Taxonomy" id="1049790"/>
    <lineage>
        <taxon>Bacteria</taxon>
        <taxon>Pseudomonadati</taxon>
        <taxon>Spirochaetota</taxon>
        <taxon>Spirochaetia</taxon>
        <taxon>Leptospirales</taxon>
        <taxon>Leptospiraceae</taxon>
        <taxon>Leptospira</taxon>
    </lineage>
</organism>
<protein>
    <submittedName>
        <fullName evidence="1">Uncharacterized protein</fullName>
    </submittedName>
</protein>